<sequence>MDERITDTQPLKEANNDKIRSLRAAIDAKLHEQGIYEQIRDLVNSKIKVTSTDDDKQPNSEKDPVDEDASRSREDQLIHDVLESEVVQQLLATVRSMELTPPEKSTNHEDTNVDIVELENEREVFLYLRLSGGKAFVDQLVELEPDNKSADQEDVGLDEKRCPVGSVLTFFRVNISFQRQRQASRDIRCCVDPPFDEHFRFRVEKKRTRTARTRGGASYAVDVLSPWEALCLVEEPVQLTLVKVTKKLLSRDSNGSAQWRELSCELLAVHRLDWRRVLCSTLQLVHFPIQLTGRMKEPVGSLDIRADLLNCKRTTSIAHEARAFLNKESIQRNASNHSFYKYAKQWWDEYRSETRQDKRQSSKHSNGEDEYSQLLAQIGSRQRLVKMFAEDEEGRYRMICKFVTPLRAPMAVRSPSETARFVGLLPYESNSLVGGGSDETWRSIATVLSVRKGDAQDHAILLASLLLGCGLDAYVCIGTISASKSASRFARGSQRSYEDRRNARSTEIGHVWVLTRGSRLTNPPSSTDVLLWEAVTGEKFAVNDPQAPRRRGYCAIDCVFNHRRFFANLQPRTWKLAESSFDFDDETCWKRMDENLIADLPFGQLSTALLPPDVTSACTLEQEWTAILKRAISSRRRAEGLVTRWSEELSFYLLPALNSYELERLYGVTQVDNNFFQQSVTNFVQEGHTFQGVPSMFTVESPDEALTVMTSNPLVTDILTLHARSAQFALAVRCFPYAEHTVATWVMLAVSYPSTN</sequence>
<feature type="region of interest" description="Disordered" evidence="3">
    <location>
        <begin position="50"/>
        <end position="73"/>
    </location>
</feature>
<gene>
    <name evidence="7" type="ORF">F443_20067</name>
</gene>
<dbReference type="AlphaFoldDB" id="V9E3V1"/>
<evidence type="ECO:0000256" key="1">
    <source>
        <dbReference type="ARBA" id="ARBA00004300"/>
    </source>
</evidence>
<evidence type="ECO:0000259" key="4">
    <source>
        <dbReference type="Pfam" id="PF15627"/>
    </source>
</evidence>
<keyword evidence="8" id="KW-1185">Reference proteome</keyword>
<feature type="domain" description="Centrosomal protein of 76 kDa C-terminal" evidence="5">
    <location>
        <begin position="616"/>
        <end position="752"/>
    </location>
</feature>
<feature type="compositionally biased region" description="Basic and acidic residues" evidence="3">
    <location>
        <begin position="51"/>
        <end position="73"/>
    </location>
</feature>
<dbReference type="GO" id="GO:0005813">
    <property type="term" value="C:centrosome"/>
    <property type="evidence" value="ECO:0007669"/>
    <property type="project" value="UniProtKB-SubCell"/>
</dbReference>
<accession>V9E3V1</accession>
<evidence type="ECO:0000259" key="6">
    <source>
        <dbReference type="Pfam" id="PF24656"/>
    </source>
</evidence>
<evidence type="ECO:0000256" key="2">
    <source>
        <dbReference type="ARBA" id="ARBA00022490"/>
    </source>
</evidence>
<comment type="caution">
    <text evidence="7">The sequence shown here is derived from an EMBL/GenBank/DDBJ whole genome shotgun (WGS) entry which is preliminary data.</text>
</comment>
<dbReference type="PANTHER" id="PTHR46436:SF1">
    <property type="entry name" value="CENTROSOMAL PROTEIN OF 76 KDA"/>
    <property type="match status" value="1"/>
</dbReference>
<comment type="subcellular location">
    <subcellularLocation>
        <location evidence="1">Cytoplasm</location>
        <location evidence="1">Cytoskeleton</location>
        <location evidence="1">Microtubule organizing center</location>
        <location evidence="1">Centrosome</location>
    </subcellularLocation>
</comment>
<dbReference type="Pfam" id="PF15627">
    <property type="entry name" value="CEP76-C2"/>
    <property type="match status" value="1"/>
</dbReference>
<dbReference type="PANTHER" id="PTHR46436">
    <property type="entry name" value="CENTROSOMAL PROTEIN OF 76 KDA"/>
    <property type="match status" value="1"/>
</dbReference>
<keyword evidence="2" id="KW-0963">Cytoplasm</keyword>
<evidence type="ECO:0000313" key="7">
    <source>
        <dbReference type="EMBL" id="ETI33203.1"/>
    </source>
</evidence>
<protein>
    <submittedName>
        <fullName evidence="7">Uncharacterized protein</fullName>
    </submittedName>
</protein>
<dbReference type="HOGENOM" id="CLU_027144_0_0_1"/>
<feature type="domain" description="CEP76/DRC7 peptidase-like" evidence="6">
    <location>
        <begin position="439"/>
        <end position="592"/>
    </location>
</feature>
<proteinExistence type="predicted"/>
<dbReference type="EMBL" id="ANIZ01003495">
    <property type="protein sequence ID" value="ETI33203.1"/>
    <property type="molecule type" value="Genomic_DNA"/>
</dbReference>
<dbReference type="Pfam" id="PF24656">
    <property type="entry name" value="CEPT76_peptidase"/>
    <property type="match status" value="1"/>
</dbReference>
<dbReference type="InterPro" id="IPR028926">
    <property type="entry name" value="CEP76-C2"/>
</dbReference>
<dbReference type="OrthoDB" id="5527234at2759"/>
<dbReference type="InterPro" id="IPR056290">
    <property type="entry name" value="CEPT76/DRC7_peptidase-like_dom"/>
</dbReference>
<dbReference type="eggNOG" id="ENOG502QQEI">
    <property type="taxonomic scope" value="Eukaryota"/>
</dbReference>
<name>V9E3V1_PHYNI</name>
<evidence type="ECO:0000313" key="8">
    <source>
        <dbReference type="Proteomes" id="UP000018721"/>
    </source>
</evidence>
<reference evidence="7 8" key="1">
    <citation type="submission" date="2013-11" db="EMBL/GenBank/DDBJ databases">
        <title>The Genome Sequence of Phytophthora parasitica P1569.</title>
        <authorList>
            <consortium name="The Broad Institute Genomics Platform"/>
            <person name="Russ C."/>
            <person name="Tyler B."/>
            <person name="Panabieres F."/>
            <person name="Shan W."/>
            <person name="Tripathy S."/>
            <person name="Grunwald N."/>
            <person name="Machado M."/>
            <person name="Johnson C.S."/>
            <person name="Arredondo F."/>
            <person name="Hong C."/>
            <person name="Coffey M."/>
            <person name="Young S.K."/>
            <person name="Zeng Q."/>
            <person name="Gargeya S."/>
            <person name="Fitzgerald M."/>
            <person name="Abouelleil A."/>
            <person name="Alvarado L."/>
            <person name="Chapman S.B."/>
            <person name="Gainer-Dewar J."/>
            <person name="Goldberg J."/>
            <person name="Griggs A."/>
            <person name="Gujja S."/>
            <person name="Hansen M."/>
            <person name="Howarth C."/>
            <person name="Imamovic A."/>
            <person name="Ireland A."/>
            <person name="Larimer J."/>
            <person name="McCowan C."/>
            <person name="Murphy C."/>
            <person name="Pearson M."/>
            <person name="Poon T.W."/>
            <person name="Priest M."/>
            <person name="Roberts A."/>
            <person name="Saif S."/>
            <person name="Shea T."/>
            <person name="Sykes S."/>
            <person name="Wortman J."/>
            <person name="Nusbaum C."/>
            <person name="Birren B."/>
        </authorList>
    </citation>
    <scope>NUCLEOTIDE SEQUENCE [LARGE SCALE GENOMIC DNA]</scope>
    <source>
        <strain evidence="7 8">P1569</strain>
    </source>
</reference>
<evidence type="ECO:0000256" key="3">
    <source>
        <dbReference type="SAM" id="MobiDB-lite"/>
    </source>
</evidence>
<feature type="domain" description="CEP76 C2" evidence="4">
    <location>
        <begin position="119"/>
        <end position="313"/>
    </location>
</feature>
<dbReference type="InterPro" id="IPR056288">
    <property type="entry name" value="CEP76_C"/>
</dbReference>
<dbReference type="Proteomes" id="UP000018721">
    <property type="component" value="Unassembled WGS sequence"/>
</dbReference>
<dbReference type="InterPro" id="IPR052299">
    <property type="entry name" value="CEP76"/>
</dbReference>
<dbReference type="Pfam" id="PF24652">
    <property type="entry name" value="CEP76_C"/>
    <property type="match status" value="1"/>
</dbReference>
<organism evidence="7 8">
    <name type="scientific">Phytophthora nicotianae P1569</name>
    <dbReference type="NCBI Taxonomy" id="1317065"/>
    <lineage>
        <taxon>Eukaryota</taxon>
        <taxon>Sar</taxon>
        <taxon>Stramenopiles</taxon>
        <taxon>Oomycota</taxon>
        <taxon>Peronosporomycetes</taxon>
        <taxon>Peronosporales</taxon>
        <taxon>Peronosporaceae</taxon>
        <taxon>Phytophthora</taxon>
    </lineage>
</organism>
<evidence type="ECO:0000259" key="5">
    <source>
        <dbReference type="Pfam" id="PF24652"/>
    </source>
</evidence>